<dbReference type="SUPFAM" id="SSF54292">
    <property type="entry name" value="2Fe-2S ferredoxin-like"/>
    <property type="match status" value="1"/>
</dbReference>
<dbReference type="Gene3D" id="3.10.20.30">
    <property type="match status" value="1"/>
</dbReference>
<proteinExistence type="predicted"/>
<dbReference type="PROSITE" id="PS51085">
    <property type="entry name" value="2FE2S_FER_2"/>
    <property type="match status" value="1"/>
</dbReference>
<organism evidence="4 5">
    <name type="scientific">Igneacidithiobacillus copahuensis</name>
    <dbReference type="NCBI Taxonomy" id="2724909"/>
    <lineage>
        <taxon>Bacteria</taxon>
        <taxon>Pseudomonadati</taxon>
        <taxon>Pseudomonadota</taxon>
        <taxon>Acidithiobacillia</taxon>
        <taxon>Acidithiobacillales</taxon>
        <taxon>Acidithiobacillaceae</taxon>
        <taxon>Igneacidithiobacillus</taxon>
    </lineage>
</organism>
<evidence type="ECO:0000313" key="4">
    <source>
        <dbReference type="EMBL" id="MBU2786803.1"/>
    </source>
</evidence>
<dbReference type="InterPro" id="IPR017938">
    <property type="entry name" value="Riboflavin_synthase-like_b-brl"/>
</dbReference>
<dbReference type="InterPro" id="IPR001709">
    <property type="entry name" value="Flavoprot_Pyr_Nucl_cyt_Rdtase"/>
</dbReference>
<evidence type="ECO:0000259" key="3">
    <source>
        <dbReference type="PROSITE" id="PS51384"/>
    </source>
</evidence>
<accession>A0AAE2YN65</accession>
<reference evidence="4" key="1">
    <citation type="journal article" date="2021" name="ISME J.">
        <title>Genomic evolution of the class Acidithiobacillia: deep-branching Proteobacteria living in extreme acidic conditions.</title>
        <authorList>
            <person name="Moya-Beltran A."/>
            <person name="Beard S."/>
            <person name="Rojas-Villalobos C."/>
            <person name="Issotta F."/>
            <person name="Gallardo Y."/>
            <person name="Ulloa R."/>
            <person name="Giaveno A."/>
            <person name="Degli Esposti M."/>
            <person name="Johnson D.B."/>
            <person name="Quatrini R."/>
        </authorList>
    </citation>
    <scope>NUCLEOTIDE SEQUENCE</scope>
    <source>
        <strain evidence="4">VAN18-1</strain>
    </source>
</reference>
<dbReference type="InterPro" id="IPR036010">
    <property type="entry name" value="2Fe-2S_ferredoxin-like_sf"/>
</dbReference>
<evidence type="ECO:0000313" key="5">
    <source>
        <dbReference type="Proteomes" id="UP001197378"/>
    </source>
</evidence>
<dbReference type="PROSITE" id="PS51384">
    <property type="entry name" value="FAD_FR"/>
    <property type="match status" value="1"/>
</dbReference>
<dbReference type="PRINTS" id="PR00371">
    <property type="entry name" value="FPNCR"/>
</dbReference>
<dbReference type="PANTHER" id="PTHR47354">
    <property type="entry name" value="NADH OXIDOREDUCTASE HCR"/>
    <property type="match status" value="1"/>
</dbReference>
<dbReference type="SUPFAM" id="SSF52343">
    <property type="entry name" value="Ferredoxin reductase-like, C-terminal NADP-linked domain"/>
    <property type="match status" value="1"/>
</dbReference>
<gene>
    <name evidence="4" type="ORF">HFQ13_00995</name>
</gene>
<evidence type="ECO:0000259" key="2">
    <source>
        <dbReference type="PROSITE" id="PS51085"/>
    </source>
</evidence>
<dbReference type="InterPro" id="IPR001433">
    <property type="entry name" value="OxRdtase_FAD/NAD-bd"/>
</dbReference>
<dbReference type="InterPro" id="IPR008333">
    <property type="entry name" value="Cbr1-like_FAD-bd_dom"/>
</dbReference>
<dbReference type="GO" id="GO:0016491">
    <property type="term" value="F:oxidoreductase activity"/>
    <property type="evidence" value="ECO:0007669"/>
    <property type="project" value="InterPro"/>
</dbReference>
<evidence type="ECO:0000256" key="1">
    <source>
        <dbReference type="ARBA" id="ARBA00034078"/>
    </source>
</evidence>
<dbReference type="PROSITE" id="PS00197">
    <property type="entry name" value="2FE2S_FER_1"/>
    <property type="match status" value="1"/>
</dbReference>
<name>A0AAE2YN65_9PROT</name>
<dbReference type="InterPro" id="IPR001041">
    <property type="entry name" value="2Fe-2S_ferredoxin-type"/>
</dbReference>
<dbReference type="CDD" id="cd06189">
    <property type="entry name" value="flavin_oxioreductase"/>
    <property type="match status" value="1"/>
</dbReference>
<dbReference type="Pfam" id="PF00175">
    <property type="entry name" value="NAD_binding_1"/>
    <property type="match status" value="1"/>
</dbReference>
<dbReference type="SUPFAM" id="SSF63380">
    <property type="entry name" value="Riboflavin synthase domain-like"/>
    <property type="match status" value="1"/>
</dbReference>
<feature type="domain" description="2Fe-2S ferredoxin-type" evidence="2">
    <location>
        <begin position="3"/>
        <end position="93"/>
    </location>
</feature>
<dbReference type="PRINTS" id="PR00410">
    <property type="entry name" value="PHEHYDRXLASE"/>
</dbReference>
<dbReference type="AlphaFoldDB" id="A0AAE2YN65"/>
<keyword evidence="5" id="KW-1185">Reference proteome</keyword>
<dbReference type="InterPro" id="IPR039261">
    <property type="entry name" value="FNR_nucleotide-bd"/>
</dbReference>
<dbReference type="PANTHER" id="PTHR47354:SF5">
    <property type="entry name" value="PROTEIN RFBI"/>
    <property type="match status" value="1"/>
</dbReference>
<dbReference type="InterPro" id="IPR006058">
    <property type="entry name" value="2Fe2S_fd_BS"/>
</dbReference>
<dbReference type="Pfam" id="PF00970">
    <property type="entry name" value="FAD_binding_6"/>
    <property type="match status" value="1"/>
</dbReference>
<dbReference type="CDD" id="cd00207">
    <property type="entry name" value="fer2"/>
    <property type="match status" value="1"/>
</dbReference>
<dbReference type="RefSeq" id="WP_215872890.1">
    <property type="nucleotide sequence ID" value="NZ_JAAXYO010000016.1"/>
</dbReference>
<comment type="cofactor">
    <cofactor evidence="1">
        <name>[2Fe-2S] cluster</name>
        <dbReference type="ChEBI" id="CHEBI:190135"/>
    </cofactor>
</comment>
<protein>
    <submittedName>
        <fullName evidence="4">CDP-6-deoxy-delta-3,4-glucoseen reductase</fullName>
    </submittedName>
</protein>
<dbReference type="Gene3D" id="2.40.30.10">
    <property type="entry name" value="Translation factors"/>
    <property type="match status" value="1"/>
</dbReference>
<dbReference type="InterPro" id="IPR017927">
    <property type="entry name" value="FAD-bd_FR_type"/>
</dbReference>
<dbReference type="GO" id="GO:0051537">
    <property type="term" value="F:2 iron, 2 sulfur cluster binding"/>
    <property type="evidence" value="ECO:0007669"/>
    <property type="project" value="InterPro"/>
</dbReference>
<comment type="caution">
    <text evidence="4">The sequence shown here is derived from an EMBL/GenBank/DDBJ whole genome shotgun (WGS) entry which is preliminary data.</text>
</comment>
<dbReference type="Proteomes" id="UP001197378">
    <property type="component" value="Unassembled WGS sequence"/>
</dbReference>
<dbReference type="Pfam" id="PF00111">
    <property type="entry name" value="Fer2"/>
    <property type="match status" value="1"/>
</dbReference>
<feature type="domain" description="FAD-binding FR-type" evidence="3">
    <location>
        <begin position="100"/>
        <end position="200"/>
    </location>
</feature>
<sequence>MTYRLRIEPSGHEMDIEANETILEAALRHGYALPYSCRSGTCATCKGKILAGSVDYGDVDEKMLPDEEMEAGFALFCQATPLTDLSIEAREVGAAAGIEIKTLPSRVARIVDLAPEVRALFLQLPSTQEFRFLPGQYIDILLKDGSRRGFSIANMPGPGAQLELHIKHVPGGQFTGHVFSTMKEKDILRFEGPLGTFFIRDDWPERPLLLAATGTGFAPIKGMLEQLFANPDTRDIHFYWGVRYAQEFYYQELLQEWQARHPNFHFHPVVSRPDASWNGRTGYITTAIGADFPQPKDLVAYLCGHPDMVFDLAESLEQSGLDSQYIFSDAFVFAKSKTS</sequence>
<dbReference type="EMBL" id="JAAXYO010000016">
    <property type="protein sequence ID" value="MBU2786803.1"/>
    <property type="molecule type" value="Genomic_DNA"/>
</dbReference>
<dbReference type="Gene3D" id="3.40.50.80">
    <property type="entry name" value="Nucleotide-binding domain of ferredoxin-NADP reductase (FNR) module"/>
    <property type="match status" value="1"/>
</dbReference>
<dbReference type="InterPro" id="IPR050415">
    <property type="entry name" value="MRET"/>
</dbReference>
<dbReference type="InterPro" id="IPR012675">
    <property type="entry name" value="Beta-grasp_dom_sf"/>
</dbReference>